<dbReference type="AlphaFoldDB" id="A0A562KIS0"/>
<reference evidence="2 3" key="1">
    <citation type="journal article" date="2015" name="Stand. Genomic Sci.">
        <title>Genomic Encyclopedia of Bacterial and Archaeal Type Strains, Phase III: the genomes of soil and plant-associated and newly described type strains.</title>
        <authorList>
            <person name="Whitman W.B."/>
            <person name="Woyke T."/>
            <person name="Klenk H.P."/>
            <person name="Zhou Y."/>
            <person name="Lilburn T.G."/>
            <person name="Beck B.J."/>
            <person name="De Vos P."/>
            <person name="Vandamme P."/>
            <person name="Eisen J.A."/>
            <person name="Garrity G."/>
            <person name="Hugenholtz P."/>
            <person name="Kyrpides N.C."/>
        </authorList>
    </citation>
    <scope>NUCLEOTIDE SEQUENCE [LARGE SCALE GENOMIC DNA]</scope>
    <source>
        <strain evidence="2 3">CGMCC 1.7748</strain>
    </source>
</reference>
<protein>
    <recommendedName>
        <fullName evidence="4">Helix-turn-helix protein</fullName>
    </recommendedName>
</protein>
<comment type="caution">
    <text evidence="2">The sequence shown here is derived from an EMBL/GenBank/DDBJ whole genome shotgun (WGS) entry which is preliminary data.</text>
</comment>
<keyword evidence="3" id="KW-1185">Reference proteome</keyword>
<dbReference type="RefSeq" id="WP_145072464.1">
    <property type="nucleotide sequence ID" value="NZ_JACIIY010000002.1"/>
</dbReference>
<evidence type="ECO:0000256" key="1">
    <source>
        <dbReference type="SAM" id="MobiDB-lite"/>
    </source>
</evidence>
<dbReference type="Proteomes" id="UP000316624">
    <property type="component" value="Unassembled WGS sequence"/>
</dbReference>
<dbReference type="EMBL" id="VLKK01000004">
    <property type="protein sequence ID" value="TWH95280.1"/>
    <property type="molecule type" value="Genomic_DNA"/>
</dbReference>
<feature type="compositionally biased region" description="Polar residues" evidence="1">
    <location>
        <begin position="132"/>
        <end position="147"/>
    </location>
</feature>
<gene>
    <name evidence="2" type="ORF">IQ35_01536</name>
</gene>
<feature type="compositionally biased region" description="Polar residues" evidence="1">
    <location>
        <begin position="174"/>
        <end position="185"/>
    </location>
</feature>
<organism evidence="2 3">
    <name type="scientific">Sphingobium wenxiniae (strain DSM 21828 / CGMCC 1.7748 / JZ-1)</name>
    <dbReference type="NCBI Taxonomy" id="595605"/>
    <lineage>
        <taxon>Bacteria</taxon>
        <taxon>Pseudomonadati</taxon>
        <taxon>Pseudomonadota</taxon>
        <taxon>Alphaproteobacteria</taxon>
        <taxon>Sphingomonadales</taxon>
        <taxon>Sphingomonadaceae</taxon>
        <taxon>Sphingobium</taxon>
    </lineage>
</organism>
<sequence length="297" mass="31611">MAKRKARADCRADTRGGAWAGIPVCVVNSPAYRDLSLWARAILVELVARMNGYNNGHIALSVAEICTALSNSSRSRAAKAIAELMEHGFIDVTHEAMWKERKAREYRLTFVTTAYPPFGATNDYRNWEPRKQNSGNGVLPETPSTGNGVLPDAVSTGNGALPRLLAHQRKSAKNGKSPNPVSGNTPFPLIYNHTPPRKTGDGNKSDSTGNMDGPSQAVPPSKGGDGQSAAVIREKLKSLLRSSPTGTQTRLAEAARIPGGTLSKFINEGKALSAAHSVRLQLTMAELEKSAGASRAA</sequence>
<accession>A0A562KIS0</accession>
<evidence type="ECO:0000313" key="2">
    <source>
        <dbReference type="EMBL" id="TWH95280.1"/>
    </source>
</evidence>
<name>A0A562KIS0_SPHWJ</name>
<feature type="region of interest" description="Disordered" evidence="1">
    <location>
        <begin position="121"/>
        <end position="227"/>
    </location>
</feature>
<evidence type="ECO:0000313" key="3">
    <source>
        <dbReference type="Proteomes" id="UP000316624"/>
    </source>
</evidence>
<evidence type="ECO:0008006" key="4">
    <source>
        <dbReference type="Google" id="ProtNLM"/>
    </source>
</evidence>
<proteinExistence type="predicted"/>